<protein>
    <submittedName>
        <fullName evidence="9">Sigma-54-dependent Fis family transcriptional regulator</fullName>
    </submittedName>
</protein>
<proteinExistence type="predicted"/>
<dbReference type="GO" id="GO:0005524">
    <property type="term" value="F:ATP binding"/>
    <property type="evidence" value="ECO:0007669"/>
    <property type="project" value="UniProtKB-KW"/>
</dbReference>
<dbReference type="PROSITE" id="PS50110">
    <property type="entry name" value="RESPONSE_REGULATORY"/>
    <property type="match status" value="1"/>
</dbReference>
<evidence type="ECO:0000259" key="7">
    <source>
        <dbReference type="PROSITE" id="PS50045"/>
    </source>
</evidence>
<evidence type="ECO:0000256" key="4">
    <source>
        <dbReference type="ARBA" id="ARBA00023125"/>
    </source>
</evidence>
<evidence type="ECO:0000313" key="9">
    <source>
        <dbReference type="EMBL" id="HET47514.1"/>
    </source>
</evidence>
<dbReference type="Gene3D" id="1.10.8.60">
    <property type="match status" value="1"/>
</dbReference>
<keyword evidence="6" id="KW-0597">Phosphoprotein</keyword>
<dbReference type="EMBL" id="DSMR01000369">
    <property type="protein sequence ID" value="HET47514.1"/>
    <property type="molecule type" value="Genomic_DNA"/>
</dbReference>
<dbReference type="GO" id="GO:0000160">
    <property type="term" value="P:phosphorelay signal transduction system"/>
    <property type="evidence" value="ECO:0007669"/>
    <property type="project" value="InterPro"/>
</dbReference>
<dbReference type="SMART" id="SM00382">
    <property type="entry name" value="AAA"/>
    <property type="match status" value="1"/>
</dbReference>
<dbReference type="InterPro" id="IPR025943">
    <property type="entry name" value="Sigma_54_int_dom_ATP-bd_2"/>
</dbReference>
<dbReference type="Pfam" id="PF02954">
    <property type="entry name" value="HTH_8"/>
    <property type="match status" value="1"/>
</dbReference>
<keyword evidence="4" id="KW-0238">DNA-binding</keyword>
<dbReference type="AlphaFoldDB" id="A0A7C2SG95"/>
<dbReference type="Gene3D" id="3.40.50.2300">
    <property type="match status" value="1"/>
</dbReference>
<dbReference type="InterPro" id="IPR011006">
    <property type="entry name" value="CheY-like_superfamily"/>
</dbReference>
<dbReference type="PROSITE" id="PS00675">
    <property type="entry name" value="SIGMA54_INTERACT_1"/>
    <property type="match status" value="1"/>
</dbReference>
<dbReference type="InterPro" id="IPR002078">
    <property type="entry name" value="Sigma_54_int"/>
</dbReference>
<dbReference type="SUPFAM" id="SSF46689">
    <property type="entry name" value="Homeodomain-like"/>
    <property type="match status" value="1"/>
</dbReference>
<evidence type="ECO:0000256" key="6">
    <source>
        <dbReference type="PROSITE-ProRule" id="PRU00169"/>
    </source>
</evidence>
<dbReference type="PROSITE" id="PS50045">
    <property type="entry name" value="SIGMA54_INTERACT_4"/>
    <property type="match status" value="1"/>
</dbReference>
<dbReference type="InterPro" id="IPR001789">
    <property type="entry name" value="Sig_transdc_resp-reg_receiver"/>
</dbReference>
<dbReference type="InterPro" id="IPR009057">
    <property type="entry name" value="Homeodomain-like_sf"/>
</dbReference>
<dbReference type="PRINTS" id="PR01590">
    <property type="entry name" value="HTHFIS"/>
</dbReference>
<dbReference type="PANTHER" id="PTHR32071">
    <property type="entry name" value="TRANSCRIPTIONAL REGULATORY PROTEIN"/>
    <property type="match status" value="1"/>
</dbReference>
<accession>A0A7C2SG95</accession>
<dbReference type="InterPro" id="IPR027417">
    <property type="entry name" value="P-loop_NTPase"/>
</dbReference>
<dbReference type="InterPro" id="IPR025662">
    <property type="entry name" value="Sigma_54_int_dom_ATP-bd_1"/>
</dbReference>
<evidence type="ECO:0000256" key="5">
    <source>
        <dbReference type="ARBA" id="ARBA00023163"/>
    </source>
</evidence>
<dbReference type="SUPFAM" id="SSF52172">
    <property type="entry name" value="CheY-like"/>
    <property type="match status" value="1"/>
</dbReference>
<dbReference type="Gene3D" id="1.10.10.60">
    <property type="entry name" value="Homeodomain-like"/>
    <property type="match status" value="1"/>
</dbReference>
<dbReference type="InterPro" id="IPR003593">
    <property type="entry name" value="AAA+_ATPase"/>
</dbReference>
<dbReference type="CDD" id="cd00009">
    <property type="entry name" value="AAA"/>
    <property type="match status" value="1"/>
</dbReference>
<dbReference type="PROSITE" id="PS00688">
    <property type="entry name" value="SIGMA54_INTERACT_3"/>
    <property type="match status" value="1"/>
</dbReference>
<dbReference type="GO" id="GO:0043565">
    <property type="term" value="F:sequence-specific DNA binding"/>
    <property type="evidence" value="ECO:0007669"/>
    <property type="project" value="InterPro"/>
</dbReference>
<comment type="caution">
    <text evidence="9">The sequence shown here is derived from an EMBL/GenBank/DDBJ whole genome shotgun (WGS) entry which is preliminary data.</text>
</comment>
<dbReference type="InterPro" id="IPR058031">
    <property type="entry name" value="AAA_lid_NorR"/>
</dbReference>
<dbReference type="InterPro" id="IPR002197">
    <property type="entry name" value="HTH_Fis"/>
</dbReference>
<feature type="domain" description="Response regulatory" evidence="8">
    <location>
        <begin position="3"/>
        <end position="117"/>
    </location>
</feature>
<evidence type="ECO:0000256" key="3">
    <source>
        <dbReference type="ARBA" id="ARBA00023015"/>
    </source>
</evidence>
<keyword evidence="5" id="KW-0804">Transcription</keyword>
<feature type="modified residue" description="4-aspartylphosphate" evidence="6">
    <location>
        <position position="52"/>
    </location>
</feature>
<dbReference type="Pfam" id="PF00072">
    <property type="entry name" value="Response_reg"/>
    <property type="match status" value="1"/>
</dbReference>
<name>A0A7C2SG95_9BACT</name>
<dbReference type="GO" id="GO:0006355">
    <property type="term" value="P:regulation of DNA-templated transcription"/>
    <property type="evidence" value="ECO:0007669"/>
    <property type="project" value="InterPro"/>
</dbReference>
<sequence>MALVLLVEDEQLLRWSMARWLEQAGFQVHQAGSLAEAKEHLHQHCPDIVLLDLGLPDGFGLDLIEEEKQNLRESEIIVVTASGHVEDAVRAMKMGAFDFLTKPVSQEALLEVVEKASAWRRSSRDAEGFRRLTESKIKGPLIAHSPAMLRVLDQAKQVAAAPTTVLIQGETGVGKEVLARFIHANSPQASGPLQAINCAAIPEQLVESELFGYEKGAFTDARESRKGVFELADGGTVILDEVAEIPLALQAKLLRFLEERTLRRLGGTREIRVEVRVIAITNRNLEQRVAEGHFRSDLFYRLNVFPIWVPPLRQRREDILPLARHFLQSFAAPLGKRFSHFAPRVEAALLNHSWPGNVRELRNLMERTALLEEGGVVVGRALNWGEVEAEPAAHKPTAELVPLEELEFRAVVNAMRASKGNQSEAARLLRISRDQLRYRVKQYRKAGRWPKDLEELDEA</sequence>
<dbReference type="Pfam" id="PF25601">
    <property type="entry name" value="AAA_lid_14"/>
    <property type="match status" value="1"/>
</dbReference>
<evidence type="ECO:0000256" key="2">
    <source>
        <dbReference type="ARBA" id="ARBA00022840"/>
    </source>
</evidence>
<dbReference type="SMART" id="SM00448">
    <property type="entry name" value="REC"/>
    <property type="match status" value="1"/>
</dbReference>
<dbReference type="Gene3D" id="3.40.50.300">
    <property type="entry name" value="P-loop containing nucleotide triphosphate hydrolases"/>
    <property type="match status" value="1"/>
</dbReference>
<reference evidence="9" key="1">
    <citation type="journal article" date="2020" name="mSystems">
        <title>Genome- and Community-Level Interaction Insights into Carbon Utilization and Element Cycling Functions of Hydrothermarchaeota in Hydrothermal Sediment.</title>
        <authorList>
            <person name="Zhou Z."/>
            <person name="Liu Y."/>
            <person name="Xu W."/>
            <person name="Pan J."/>
            <person name="Luo Z.H."/>
            <person name="Li M."/>
        </authorList>
    </citation>
    <scope>NUCLEOTIDE SEQUENCE [LARGE SCALE GENOMIC DNA]</scope>
    <source>
        <strain evidence="9">SpSt-299</strain>
    </source>
</reference>
<organism evidence="9">
    <name type="scientific">Thermoanaerobaculum aquaticum</name>
    <dbReference type="NCBI Taxonomy" id="1312852"/>
    <lineage>
        <taxon>Bacteria</taxon>
        <taxon>Pseudomonadati</taxon>
        <taxon>Acidobacteriota</taxon>
        <taxon>Thermoanaerobaculia</taxon>
        <taxon>Thermoanaerobaculales</taxon>
        <taxon>Thermoanaerobaculaceae</taxon>
        <taxon>Thermoanaerobaculum</taxon>
    </lineage>
</organism>
<dbReference type="Pfam" id="PF00158">
    <property type="entry name" value="Sigma54_activat"/>
    <property type="match status" value="1"/>
</dbReference>
<dbReference type="PROSITE" id="PS00676">
    <property type="entry name" value="SIGMA54_INTERACT_2"/>
    <property type="match status" value="1"/>
</dbReference>
<gene>
    <name evidence="9" type="ORF">ENQ31_05070</name>
</gene>
<evidence type="ECO:0000256" key="1">
    <source>
        <dbReference type="ARBA" id="ARBA00022741"/>
    </source>
</evidence>
<dbReference type="SUPFAM" id="SSF52540">
    <property type="entry name" value="P-loop containing nucleoside triphosphate hydrolases"/>
    <property type="match status" value="1"/>
</dbReference>
<dbReference type="FunFam" id="3.40.50.300:FF:000006">
    <property type="entry name" value="DNA-binding transcriptional regulator NtrC"/>
    <property type="match status" value="1"/>
</dbReference>
<feature type="domain" description="Sigma-54 factor interaction" evidence="7">
    <location>
        <begin position="141"/>
        <end position="370"/>
    </location>
</feature>
<keyword evidence="3" id="KW-0805">Transcription regulation</keyword>
<dbReference type="InterPro" id="IPR025944">
    <property type="entry name" value="Sigma_54_int_dom_CS"/>
</dbReference>
<keyword evidence="2" id="KW-0067">ATP-binding</keyword>
<keyword evidence="1" id="KW-0547">Nucleotide-binding</keyword>
<evidence type="ECO:0000259" key="8">
    <source>
        <dbReference type="PROSITE" id="PS50110"/>
    </source>
</evidence>